<proteinExistence type="predicted"/>
<evidence type="ECO:0000313" key="1">
    <source>
        <dbReference type="EMBL" id="QES57987.1"/>
    </source>
</evidence>
<name>A0A5P2DUK4_STRVZ</name>
<dbReference type="AlphaFoldDB" id="A0A5P2DUK4"/>
<sequence>MIISIAGFTESVIQQVVEFRGRQPILLIGEKELLQLLRSPELLANVLKAKQAELVAHGRVHLGLDTARKTKRRPINDLPAASVSLLGDTLEPLPYVTADDSFGELVFVHELPDVDWVIASGNGVTLDLPVRRLDEGGLINLVHTLNSMGWTTSEPSWSIRQATTAWHGTGAREFVNALTGRKKRYGGLEDIHHTEQVTYFDTCLGGGFYTLTADVSSDPSRVVLRCNISFQLVGIPVDMAPLRHLFERYHAMASGFLRPLTGRAVTREHLKDHEPLEAVGYLVSSDDVPSISWAERPESSSEEARIPDKWVTGIVARNPYCKAERGATPEGWPMAVESSELIICALRNHHPLEKRPEGYSLISWELAKTSDAKVFRPVADW</sequence>
<reference evidence="1 2" key="1">
    <citation type="submission" date="2018-05" db="EMBL/GenBank/DDBJ databases">
        <title>Streptomyces venezuelae.</title>
        <authorList>
            <person name="Kim W."/>
            <person name="Lee N."/>
            <person name="Cho B.-K."/>
        </authorList>
    </citation>
    <scope>NUCLEOTIDE SEQUENCE [LARGE SCALE GENOMIC DNA]</scope>
    <source>
        <strain evidence="1 2">ATCC 21018</strain>
    </source>
</reference>
<organism evidence="1 2">
    <name type="scientific">Streptomyces venezuelae</name>
    <dbReference type="NCBI Taxonomy" id="54571"/>
    <lineage>
        <taxon>Bacteria</taxon>
        <taxon>Bacillati</taxon>
        <taxon>Actinomycetota</taxon>
        <taxon>Actinomycetes</taxon>
        <taxon>Kitasatosporales</taxon>
        <taxon>Streptomycetaceae</taxon>
        <taxon>Streptomyces</taxon>
    </lineage>
</organism>
<evidence type="ECO:0000313" key="2">
    <source>
        <dbReference type="Proteomes" id="UP000324101"/>
    </source>
</evidence>
<dbReference type="OrthoDB" id="3964845at2"/>
<dbReference type="RefSeq" id="WP_150260897.1">
    <property type="nucleotide sequence ID" value="NZ_CP029189.1"/>
</dbReference>
<dbReference type="EMBL" id="CP029189">
    <property type="protein sequence ID" value="QES57987.1"/>
    <property type="molecule type" value="Genomic_DNA"/>
</dbReference>
<dbReference type="Proteomes" id="UP000324101">
    <property type="component" value="Chromosome"/>
</dbReference>
<gene>
    <name evidence="1" type="ORF">DEJ51_30735</name>
</gene>
<accession>A0A5P2DUK4</accession>
<protein>
    <submittedName>
        <fullName evidence="1">Uncharacterized protein</fullName>
    </submittedName>
</protein>